<dbReference type="PANTHER" id="PTHR45614">
    <property type="entry name" value="MYB PROTEIN-RELATED"/>
    <property type="match status" value="1"/>
</dbReference>
<dbReference type="PROSITE" id="PS51293">
    <property type="entry name" value="SANT"/>
    <property type="match status" value="1"/>
</dbReference>
<dbReference type="GO" id="GO:0005634">
    <property type="term" value="C:nucleus"/>
    <property type="evidence" value="ECO:0007669"/>
    <property type="project" value="TreeGrafter"/>
</dbReference>
<accession>A0A0G4GYY2</accession>
<organism evidence="5">
    <name type="scientific">Chromera velia CCMP2878</name>
    <dbReference type="NCBI Taxonomy" id="1169474"/>
    <lineage>
        <taxon>Eukaryota</taxon>
        <taxon>Sar</taxon>
        <taxon>Alveolata</taxon>
        <taxon>Colpodellida</taxon>
        <taxon>Chromeraceae</taxon>
        <taxon>Chromera</taxon>
    </lineage>
</organism>
<dbReference type="InterPro" id="IPR017884">
    <property type="entry name" value="SANT_dom"/>
</dbReference>
<dbReference type="PROSITE" id="PS51294">
    <property type="entry name" value="HTH_MYB"/>
    <property type="match status" value="2"/>
</dbReference>
<dbReference type="GO" id="GO:0000978">
    <property type="term" value="F:RNA polymerase II cis-regulatory region sequence-specific DNA binding"/>
    <property type="evidence" value="ECO:0007669"/>
    <property type="project" value="TreeGrafter"/>
</dbReference>
<feature type="domain" description="Myb-like" evidence="2">
    <location>
        <begin position="23"/>
        <end position="80"/>
    </location>
</feature>
<dbReference type="EMBL" id="CDMZ01001702">
    <property type="protein sequence ID" value="CEM36423.1"/>
    <property type="molecule type" value="Genomic_DNA"/>
</dbReference>
<dbReference type="InterPro" id="IPR009057">
    <property type="entry name" value="Homeodomain-like_sf"/>
</dbReference>
<dbReference type="CDD" id="cd00167">
    <property type="entry name" value="SANT"/>
    <property type="match status" value="2"/>
</dbReference>
<dbReference type="PhylomeDB" id="A0A0G4GYY2"/>
<dbReference type="Pfam" id="PF00249">
    <property type="entry name" value="Myb_DNA-binding"/>
    <property type="match status" value="2"/>
</dbReference>
<feature type="domain" description="HTH myb-type" evidence="4">
    <location>
        <begin position="23"/>
        <end position="80"/>
    </location>
</feature>
<dbReference type="PANTHER" id="PTHR45614:SF25">
    <property type="entry name" value="MYB PROTEIN"/>
    <property type="match status" value="1"/>
</dbReference>
<dbReference type="Gene3D" id="1.10.10.60">
    <property type="entry name" value="Homeodomain-like"/>
    <property type="match status" value="2"/>
</dbReference>
<dbReference type="InterPro" id="IPR050560">
    <property type="entry name" value="MYB_TF"/>
</dbReference>
<feature type="domain" description="Myb-like" evidence="2">
    <location>
        <begin position="81"/>
        <end position="131"/>
    </location>
</feature>
<proteinExistence type="predicted"/>
<feature type="region of interest" description="Disordered" evidence="1">
    <location>
        <begin position="1"/>
        <end position="32"/>
    </location>
</feature>
<evidence type="ECO:0000259" key="4">
    <source>
        <dbReference type="PROSITE" id="PS51294"/>
    </source>
</evidence>
<evidence type="ECO:0000313" key="5">
    <source>
        <dbReference type="EMBL" id="CEM36423.1"/>
    </source>
</evidence>
<evidence type="ECO:0000259" key="3">
    <source>
        <dbReference type="PROSITE" id="PS51293"/>
    </source>
</evidence>
<dbReference type="GO" id="GO:0000981">
    <property type="term" value="F:DNA-binding transcription factor activity, RNA polymerase II-specific"/>
    <property type="evidence" value="ECO:0007669"/>
    <property type="project" value="TreeGrafter"/>
</dbReference>
<dbReference type="PROSITE" id="PS50090">
    <property type="entry name" value="MYB_LIKE"/>
    <property type="match status" value="2"/>
</dbReference>
<evidence type="ECO:0000256" key="1">
    <source>
        <dbReference type="SAM" id="MobiDB-lite"/>
    </source>
</evidence>
<dbReference type="SMART" id="SM00717">
    <property type="entry name" value="SANT"/>
    <property type="match status" value="2"/>
</dbReference>
<name>A0A0G4GYY2_9ALVE</name>
<dbReference type="InterPro" id="IPR017930">
    <property type="entry name" value="Myb_dom"/>
</dbReference>
<feature type="compositionally biased region" description="Basic and acidic residues" evidence="1">
    <location>
        <begin position="19"/>
        <end position="28"/>
    </location>
</feature>
<reference evidence="5" key="1">
    <citation type="submission" date="2014-11" db="EMBL/GenBank/DDBJ databases">
        <authorList>
            <person name="Otto D Thomas"/>
            <person name="Naeem Raeece"/>
        </authorList>
    </citation>
    <scope>NUCLEOTIDE SEQUENCE</scope>
</reference>
<dbReference type="AlphaFoldDB" id="A0A0G4GYY2"/>
<sequence length="158" mass="18726">MSAFTGEPAPSRPSCSPRKTYEGPRKTYEPWTEEEDRIVKKLVEECGTKKWMSIAELLKKRYKNKERSSKQIRERWHNHLCEAVKKDKWTDEEEQLLFELQKKYGNKWTKIAQHMPGRSDNQVKNHYHSAMRRGMRLRALLPPDFSSEIKETSARTSS</sequence>
<dbReference type="VEuPathDB" id="CryptoDB:Cvel_5433"/>
<protein>
    <submittedName>
        <fullName evidence="5">Uncharacterized protein</fullName>
    </submittedName>
</protein>
<gene>
    <name evidence="5" type="ORF">Cvel_5433</name>
</gene>
<feature type="domain" description="HTH myb-type" evidence="4">
    <location>
        <begin position="84"/>
        <end position="135"/>
    </location>
</feature>
<dbReference type="SUPFAM" id="SSF46689">
    <property type="entry name" value="Homeodomain-like"/>
    <property type="match status" value="1"/>
</dbReference>
<dbReference type="InterPro" id="IPR001005">
    <property type="entry name" value="SANT/Myb"/>
</dbReference>
<evidence type="ECO:0000259" key="2">
    <source>
        <dbReference type="PROSITE" id="PS50090"/>
    </source>
</evidence>
<feature type="domain" description="SANT" evidence="3">
    <location>
        <begin position="84"/>
        <end position="135"/>
    </location>
</feature>